<accession>A0A0V1G1J6</accession>
<organism evidence="2 3">
    <name type="scientific">Trichinella pseudospiralis</name>
    <name type="common">Parasitic roundworm</name>
    <dbReference type="NCBI Taxonomy" id="6337"/>
    <lineage>
        <taxon>Eukaryota</taxon>
        <taxon>Metazoa</taxon>
        <taxon>Ecdysozoa</taxon>
        <taxon>Nematoda</taxon>
        <taxon>Enoplea</taxon>
        <taxon>Dorylaimia</taxon>
        <taxon>Trichinellida</taxon>
        <taxon>Trichinellidae</taxon>
        <taxon>Trichinella</taxon>
    </lineage>
</organism>
<gene>
    <name evidence="2" type="ORF">T4D_6455</name>
</gene>
<feature type="non-terminal residue" evidence="2">
    <location>
        <position position="1"/>
    </location>
</feature>
<reference evidence="2 3" key="1">
    <citation type="submission" date="2015-01" db="EMBL/GenBank/DDBJ databases">
        <title>Evolution of Trichinella species and genotypes.</title>
        <authorList>
            <person name="Korhonen P.K."/>
            <person name="Edoardo P."/>
            <person name="Giuseppe L.R."/>
            <person name="Gasser R.B."/>
        </authorList>
    </citation>
    <scope>NUCLEOTIDE SEQUENCE [LARGE SCALE GENOMIC DNA]</scope>
    <source>
        <strain evidence="2">ISS470</strain>
    </source>
</reference>
<dbReference type="Pfam" id="PF23055">
    <property type="entry name" value="DUF7041"/>
    <property type="match status" value="1"/>
</dbReference>
<sequence>LTNLDISFGAYEPDYHNYCDWCTVFLLKWALRDTSLSDNAVLLQLPTFWISQPQVWFEKAEPQFHIRQISTDMTMF</sequence>
<evidence type="ECO:0000313" key="3">
    <source>
        <dbReference type="Proteomes" id="UP000054995"/>
    </source>
</evidence>
<dbReference type="OrthoDB" id="6377149at2759"/>
<dbReference type="InterPro" id="IPR055469">
    <property type="entry name" value="DUF7041"/>
</dbReference>
<feature type="non-terminal residue" evidence="2">
    <location>
        <position position="76"/>
    </location>
</feature>
<keyword evidence="3" id="KW-1185">Reference proteome</keyword>
<evidence type="ECO:0000313" key="2">
    <source>
        <dbReference type="EMBL" id="KRY92180.1"/>
    </source>
</evidence>
<dbReference type="AlphaFoldDB" id="A0A0V1G1J6"/>
<dbReference type="EMBL" id="JYDT01000008">
    <property type="protein sequence ID" value="KRY92180.1"/>
    <property type="molecule type" value="Genomic_DNA"/>
</dbReference>
<evidence type="ECO:0000259" key="1">
    <source>
        <dbReference type="Pfam" id="PF23055"/>
    </source>
</evidence>
<dbReference type="Proteomes" id="UP000054995">
    <property type="component" value="Unassembled WGS sequence"/>
</dbReference>
<comment type="caution">
    <text evidence="2">The sequence shown here is derived from an EMBL/GenBank/DDBJ whole genome shotgun (WGS) entry which is preliminary data.</text>
</comment>
<protein>
    <recommendedName>
        <fullName evidence="1">DUF7041 domain-containing protein</fullName>
    </recommendedName>
</protein>
<feature type="domain" description="DUF7041" evidence="1">
    <location>
        <begin position="45"/>
        <end position="76"/>
    </location>
</feature>
<name>A0A0V1G1J6_TRIPS</name>
<proteinExistence type="predicted"/>